<protein>
    <submittedName>
        <fullName evidence="1">Uncharacterized protein</fullName>
    </submittedName>
</protein>
<organism evidence="1 2">
    <name type="scientific">Flavobacterium jejuense</name>
    <dbReference type="NCBI Taxonomy" id="1544455"/>
    <lineage>
        <taxon>Bacteria</taxon>
        <taxon>Pseudomonadati</taxon>
        <taxon>Bacteroidota</taxon>
        <taxon>Flavobacteriia</taxon>
        <taxon>Flavobacteriales</taxon>
        <taxon>Flavobacteriaceae</taxon>
        <taxon>Flavobacterium</taxon>
    </lineage>
</organism>
<reference evidence="2" key="1">
    <citation type="submission" date="2019-05" db="EMBL/GenBank/DDBJ databases">
        <title>Flavobacterium profundi sp. nov., isolated from a deep-sea seamount.</title>
        <authorList>
            <person name="Zhang D.-C."/>
        </authorList>
    </citation>
    <scope>NUCLEOTIDE SEQUENCE [LARGE SCALE GENOMIC DNA]</scope>
    <source>
        <strain evidence="2">EC11</strain>
    </source>
</reference>
<evidence type="ECO:0000313" key="2">
    <source>
        <dbReference type="Proteomes" id="UP000817854"/>
    </source>
</evidence>
<dbReference type="RefSeq" id="WP_140964636.1">
    <property type="nucleotide sequence ID" value="NZ_VEVQ02000027.1"/>
</dbReference>
<comment type="caution">
    <text evidence="1">The sequence shown here is derived from an EMBL/GenBank/DDBJ whole genome shotgun (WGS) entry which is preliminary data.</text>
</comment>
<sequence>MSFTVGNTTVLLMVSMKENCVDARGTVATIYLDCVTNEVFILNSSFTASGNVMQLNNNFVYMTFTFTVSTGVVTINVSGDPSGIITSKWIVLGV</sequence>
<name>A0ABX0J1T6_9FLAO</name>
<keyword evidence="2" id="KW-1185">Reference proteome</keyword>
<accession>A0ABX0J1T6</accession>
<gene>
    <name evidence="1" type="ORF">FIA58_020860</name>
</gene>
<dbReference type="Proteomes" id="UP000817854">
    <property type="component" value="Unassembled WGS sequence"/>
</dbReference>
<reference evidence="1 2" key="3">
    <citation type="submission" date="2020-02" db="EMBL/GenBank/DDBJ databases">
        <title>Flavobacterium profundi sp. nov., isolated from a deep-sea seamount.</title>
        <authorList>
            <person name="Zhang D.-C."/>
        </authorList>
    </citation>
    <scope>NUCLEOTIDE SEQUENCE [LARGE SCALE GENOMIC DNA]</scope>
    <source>
        <strain evidence="1 2">EC11</strain>
    </source>
</reference>
<evidence type="ECO:0000313" key="1">
    <source>
        <dbReference type="EMBL" id="NHN28136.1"/>
    </source>
</evidence>
<dbReference type="EMBL" id="VEVQ02000027">
    <property type="protein sequence ID" value="NHN28136.1"/>
    <property type="molecule type" value="Genomic_DNA"/>
</dbReference>
<proteinExistence type="predicted"/>
<reference evidence="1 2" key="2">
    <citation type="submission" date="2019-05" db="EMBL/GenBank/DDBJ databases">
        <authorList>
            <person name="Lianzixin W."/>
        </authorList>
    </citation>
    <scope>NUCLEOTIDE SEQUENCE [LARGE SCALE GENOMIC DNA]</scope>
    <source>
        <strain evidence="1 2">EC11</strain>
    </source>
</reference>